<dbReference type="InterPro" id="IPR011050">
    <property type="entry name" value="Pectin_lyase_fold/virulence"/>
</dbReference>
<protein>
    <recommendedName>
        <fullName evidence="3">Right-handed parallel beta-helix repeat-containing protein</fullName>
    </recommendedName>
</protein>
<evidence type="ECO:0000313" key="2">
    <source>
        <dbReference type="Proteomes" id="UP001500713"/>
    </source>
</evidence>
<dbReference type="RefSeq" id="WP_229955999.1">
    <property type="nucleotide sequence ID" value="NZ_BAAAEM010000002.1"/>
</dbReference>
<dbReference type="Gene3D" id="2.160.20.10">
    <property type="entry name" value="Single-stranded right-handed beta-helix, Pectin lyase-like"/>
    <property type="match status" value="1"/>
</dbReference>
<dbReference type="EMBL" id="BAAAEM010000002">
    <property type="protein sequence ID" value="GAA0474355.1"/>
    <property type="molecule type" value="Genomic_DNA"/>
</dbReference>
<evidence type="ECO:0008006" key="3">
    <source>
        <dbReference type="Google" id="ProtNLM"/>
    </source>
</evidence>
<dbReference type="InterPro" id="IPR012334">
    <property type="entry name" value="Pectin_lyas_fold"/>
</dbReference>
<sequence length="332" mass="36435">MDYLDRRTFVSAIALATFAGCSRAAEAATIEGRTFQGDGSGEGLRAQSGLIIRNSKFLNLGNGAIRVNVPTDGLVVEQIEGRDLYRFLENTASNRSSPASLTNFKLRQIKGEDIRRAMTRIRYGSRNGLIEDVIARASAETERYCTGFVLDDEAQAIIYRRCEAHGFAETGRSSSDYWNGDGFSDERSNRNIRYLSCVATGSTDGGFDLKSADVRLVNCVAKGNKRNFRFWGTGEVENCRSEDPRSRGGSGKPAHFSFHGGTAKYIIDRPVVRAASDNDAPVFLFDNDAPANIEIRNADIDAPGAPLLRVENSEPNISWVPAREDQNIKTAD</sequence>
<accession>A0ABN1AE72</accession>
<dbReference type="PROSITE" id="PS51257">
    <property type="entry name" value="PROKAR_LIPOPROTEIN"/>
    <property type="match status" value="1"/>
</dbReference>
<name>A0ABN1AE72_9SPHN</name>
<gene>
    <name evidence="1" type="ORF">GCM10009096_14810</name>
</gene>
<dbReference type="SUPFAM" id="SSF51126">
    <property type="entry name" value="Pectin lyase-like"/>
    <property type="match status" value="1"/>
</dbReference>
<proteinExistence type="predicted"/>
<keyword evidence="2" id="KW-1185">Reference proteome</keyword>
<dbReference type="Proteomes" id="UP001500713">
    <property type="component" value="Unassembled WGS sequence"/>
</dbReference>
<organism evidence="1 2">
    <name type="scientific">Parasphingorhabdus litoris</name>
    <dbReference type="NCBI Taxonomy" id="394733"/>
    <lineage>
        <taxon>Bacteria</taxon>
        <taxon>Pseudomonadati</taxon>
        <taxon>Pseudomonadota</taxon>
        <taxon>Alphaproteobacteria</taxon>
        <taxon>Sphingomonadales</taxon>
        <taxon>Sphingomonadaceae</taxon>
        <taxon>Parasphingorhabdus</taxon>
    </lineage>
</organism>
<reference evidence="1 2" key="1">
    <citation type="journal article" date="2019" name="Int. J. Syst. Evol. Microbiol.">
        <title>The Global Catalogue of Microorganisms (GCM) 10K type strain sequencing project: providing services to taxonomists for standard genome sequencing and annotation.</title>
        <authorList>
            <consortium name="The Broad Institute Genomics Platform"/>
            <consortium name="The Broad Institute Genome Sequencing Center for Infectious Disease"/>
            <person name="Wu L."/>
            <person name="Ma J."/>
        </authorList>
    </citation>
    <scope>NUCLEOTIDE SEQUENCE [LARGE SCALE GENOMIC DNA]</scope>
    <source>
        <strain evidence="1 2">JCM 14162</strain>
    </source>
</reference>
<evidence type="ECO:0000313" key="1">
    <source>
        <dbReference type="EMBL" id="GAA0474355.1"/>
    </source>
</evidence>
<comment type="caution">
    <text evidence="1">The sequence shown here is derived from an EMBL/GenBank/DDBJ whole genome shotgun (WGS) entry which is preliminary data.</text>
</comment>